<organism evidence="2">
    <name type="scientific">Miniopterus bat coronavirus</name>
    <dbReference type="NCBI Taxonomy" id="3119327"/>
    <lineage>
        <taxon>Viruses</taxon>
        <taxon>Riboviria</taxon>
        <taxon>Orthornavirae</taxon>
        <taxon>Pisuviricota</taxon>
        <taxon>Pisoniviricetes</taxon>
        <taxon>Nidovirales</taxon>
        <taxon>Cornidovirineae</taxon>
        <taxon>Coronaviridae</taxon>
    </lineage>
</organism>
<feature type="region of interest" description="Disordered" evidence="1">
    <location>
        <begin position="139"/>
        <end position="158"/>
    </location>
</feature>
<evidence type="ECO:0000256" key="1">
    <source>
        <dbReference type="SAM" id="MobiDB-lite"/>
    </source>
</evidence>
<proteinExistence type="predicted"/>
<feature type="compositionally biased region" description="Polar residues" evidence="1">
    <location>
        <begin position="143"/>
        <end position="158"/>
    </location>
</feature>
<sequence>MFVLLLLSLFAAACAAPVHLRRRDEGCFGRLLECRRAIDFNAAQHAALNREPFLLPHSCLIYVGFCEPDLKNLLAHEVSVMLPVDKPDGTTTYVQHSDLRAVAPESYVLLHTALSEMHAKIASRSKPVMAFDNPSDAAGAYVGTNSHTHPTEESSTPS</sequence>
<accession>A0AB38ZDN4</accession>
<protein>
    <submittedName>
        <fullName evidence="2">ORF7 protein</fullName>
    </submittedName>
</protein>
<name>A0AB38ZDN4_9NIDO</name>
<dbReference type="EMBL" id="PP273175">
    <property type="protein sequence ID" value="WWB00525.1"/>
    <property type="molecule type" value="Genomic_RNA"/>
</dbReference>
<reference evidence="2" key="1">
    <citation type="submission" date="2024-02" db="EMBL/GenBank/DDBJ databases">
        <title>Substantial viral diversity in bats and rodents from East Africa: insights into evolution, recombination, and co-circulation.</title>
        <authorList>
            <person name="Hu B."/>
        </authorList>
    </citation>
    <scope>NUCLEOTIDE SEQUENCE</scope>
    <source>
        <strain evidence="2">4A/Kenya/BAT0740/2015</strain>
    </source>
</reference>
<evidence type="ECO:0000313" key="2">
    <source>
        <dbReference type="EMBL" id="WWB00525.1"/>
    </source>
</evidence>